<dbReference type="Proteomes" id="UP000887013">
    <property type="component" value="Unassembled WGS sequence"/>
</dbReference>
<protein>
    <submittedName>
        <fullName evidence="2">Speckle-type POZ protein B</fullName>
    </submittedName>
</protein>
<gene>
    <name evidence="2" type="primary">spop-b_45</name>
    <name evidence="2" type="ORF">NPIL_196501</name>
</gene>
<evidence type="ECO:0000313" key="2">
    <source>
        <dbReference type="EMBL" id="GFT22554.1"/>
    </source>
</evidence>
<organism evidence="2 3">
    <name type="scientific">Nephila pilipes</name>
    <name type="common">Giant wood spider</name>
    <name type="synonym">Nephila maculata</name>
    <dbReference type="NCBI Taxonomy" id="299642"/>
    <lineage>
        <taxon>Eukaryota</taxon>
        <taxon>Metazoa</taxon>
        <taxon>Ecdysozoa</taxon>
        <taxon>Arthropoda</taxon>
        <taxon>Chelicerata</taxon>
        <taxon>Arachnida</taxon>
        <taxon>Araneae</taxon>
        <taxon>Araneomorphae</taxon>
        <taxon>Entelegynae</taxon>
        <taxon>Araneoidea</taxon>
        <taxon>Nephilidae</taxon>
        <taxon>Nephila</taxon>
    </lineage>
</organism>
<name>A0A8X6NMJ5_NEPPI</name>
<proteinExistence type="predicted"/>
<feature type="domain" description="MATH" evidence="1">
    <location>
        <begin position="10"/>
        <end position="134"/>
    </location>
</feature>
<dbReference type="CDD" id="cd00121">
    <property type="entry name" value="MATH"/>
    <property type="match status" value="1"/>
</dbReference>
<reference evidence="2" key="1">
    <citation type="submission" date="2020-08" db="EMBL/GenBank/DDBJ databases">
        <title>Multicomponent nature underlies the extraordinary mechanical properties of spider dragline silk.</title>
        <authorList>
            <person name="Kono N."/>
            <person name="Nakamura H."/>
            <person name="Mori M."/>
            <person name="Yoshida Y."/>
            <person name="Ohtoshi R."/>
            <person name="Malay A.D."/>
            <person name="Moran D.A.P."/>
            <person name="Tomita M."/>
            <person name="Numata K."/>
            <person name="Arakawa K."/>
        </authorList>
    </citation>
    <scope>NUCLEOTIDE SEQUENCE</scope>
</reference>
<evidence type="ECO:0000313" key="3">
    <source>
        <dbReference type="Proteomes" id="UP000887013"/>
    </source>
</evidence>
<dbReference type="Gene3D" id="2.60.210.10">
    <property type="entry name" value="Apoptosis, Tumor Necrosis Factor Receptor Associated Protein 2, Chain A"/>
    <property type="match status" value="1"/>
</dbReference>
<sequence length="291" mass="34488">MEIENSGRREYKMIWKIENFRYAWHKMGEKLVSPEFVIRNSSWKLEIYPRGVENEEYIGCFLARTDNCTFWDGTVHYQFFATQSGGLTKTFVKDRVYLQCGEKDGFPLFVKREEIIDGIQPLTLTCKMVILYNATSIFCVESFVRTHIMVEHINFSYYFESEAIIASKQISVISPTEMKPLFDVYLILLQKHNLQIKLIPTLNGSERLKYYTCRLAVHDVLTTERLWKCSFEDWEEFKWKDVNVKLSHFNESREGNRVIEFKNRSLHLELEFTFSTGEDLTINEHTVSRRS</sequence>
<dbReference type="PROSITE" id="PS50144">
    <property type="entry name" value="MATH"/>
    <property type="match status" value="1"/>
</dbReference>
<dbReference type="EMBL" id="BMAW01106109">
    <property type="protein sequence ID" value="GFT22554.1"/>
    <property type="molecule type" value="Genomic_DNA"/>
</dbReference>
<dbReference type="SUPFAM" id="SSF49599">
    <property type="entry name" value="TRAF domain-like"/>
    <property type="match status" value="1"/>
</dbReference>
<keyword evidence="3" id="KW-1185">Reference proteome</keyword>
<dbReference type="Pfam" id="PF22486">
    <property type="entry name" value="MATH_2"/>
    <property type="match status" value="1"/>
</dbReference>
<dbReference type="InterPro" id="IPR008974">
    <property type="entry name" value="TRAF-like"/>
</dbReference>
<accession>A0A8X6NMJ5</accession>
<dbReference type="AlphaFoldDB" id="A0A8X6NMJ5"/>
<dbReference type="InterPro" id="IPR002083">
    <property type="entry name" value="MATH/TRAF_dom"/>
</dbReference>
<comment type="caution">
    <text evidence="2">The sequence shown here is derived from an EMBL/GenBank/DDBJ whole genome shotgun (WGS) entry which is preliminary data.</text>
</comment>
<evidence type="ECO:0000259" key="1">
    <source>
        <dbReference type="PROSITE" id="PS50144"/>
    </source>
</evidence>